<sequence>MALGRAGKGCSRVFKKKQPLPFLRRNRKNNSGWRYKSAGGRGIVKYPAFCPFLSPLDVVFLFSQDVVWGTWRRRCLELVLLKETIKEISHMRSHEGGESQPFACRRNAWDPLLLTYLLPCPRQIPVLILQFHEWKMLTMPTR</sequence>
<reference evidence="1" key="1">
    <citation type="submission" date="2011-07" db="EMBL/GenBank/DDBJ databases">
        <title>The Genome Sequence of Exophiala (Wangiella) dermatitidis NIH/UT8656.</title>
        <authorList>
            <consortium name="The Broad Institute Genome Sequencing Platform"/>
            <person name="Cuomo C."/>
            <person name="Wang Z."/>
            <person name="Hunicke-Smith S."/>
            <person name="Szanislo P.J."/>
            <person name="Earl A."/>
            <person name="Young S.K."/>
            <person name="Zeng Q."/>
            <person name="Gargeya S."/>
            <person name="Fitzgerald M."/>
            <person name="Haas B."/>
            <person name="Abouelleil A."/>
            <person name="Alvarado L."/>
            <person name="Arachchi H.M."/>
            <person name="Berlin A."/>
            <person name="Brown A."/>
            <person name="Chapman S.B."/>
            <person name="Chen Z."/>
            <person name="Dunbar C."/>
            <person name="Freedman E."/>
            <person name="Gearin G."/>
            <person name="Gellesch M."/>
            <person name="Goldberg J."/>
            <person name="Griggs A."/>
            <person name="Gujja S."/>
            <person name="Heiman D."/>
            <person name="Howarth C."/>
            <person name="Larson L."/>
            <person name="Lui A."/>
            <person name="MacDonald P.J.P."/>
            <person name="Montmayeur A."/>
            <person name="Murphy C."/>
            <person name="Neiman D."/>
            <person name="Pearson M."/>
            <person name="Priest M."/>
            <person name="Roberts A."/>
            <person name="Saif S."/>
            <person name="Shea T."/>
            <person name="Shenoy N."/>
            <person name="Sisk P."/>
            <person name="Stolte C."/>
            <person name="Sykes S."/>
            <person name="Wortman J."/>
            <person name="Nusbaum C."/>
            <person name="Birren B."/>
        </authorList>
    </citation>
    <scope>NUCLEOTIDE SEQUENCE</scope>
    <source>
        <strain evidence="1">NIH/UT8656</strain>
    </source>
</reference>
<name>H6C6P6_EXODN</name>
<dbReference type="GeneID" id="20312021"/>
<dbReference type="RefSeq" id="XP_009159853.1">
    <property type="nucleotide sequence ID" value="XM_009161605.1"/>
</dbReference>
<protein>
    <submittedName>
        <fullName evidence="1">Uncharacterized protein</fullName>
    </submittedName>
</protein>
<dbReference type="InParanoid" id="H6C6P6"/>
<keyword evidence="2" id="KW-1185">Reference proteome</keyword>
<evidence type="ECO:0000313" key="2">
    <source>
        <dbReference type="Proteomes" id="UP000007304"/>
    </source>
</evidence>
<dbReference type="Proteomes" id="UP000007304">
    <property type="component" value="Unassembled WGS sequence"/>
</dbReference>
<dbReference type="VEuPathDB" id="FungiDB:HMPREF1120_07382"/>
<dbReference type="EMBL" id="JH226135">
    <property type="protein sequence ID" value="EHY59392.1"/>
    <property type="molecule type" value="Genomic_DNA"/>
</dbReference>
<gene>
    <name evidence="1" type="ORF">HMPREF1120_07382</name>
</gene>
<dbReference type="HOGENOM" id="CLU_1815780_0_0_1"/>
<evidence type="ECO:0000313" key="1">
    <source>
        <dbReference type="EMBL" id="EHY59392.1"/>
    </source>
</evidence>
<proteinExistence type="predicted"/>
<organism evidence="1 2">
    <name type="scientific">Exophiala dermatitidis (strain ATCC 34100 / CBS 525.76 / NIH/UT8656)</name>
    <name type="common">Black yeast</name>
    <name type="synonym">Wangiella dermatitidis</name>
    <dbReference type="NCBI Taxonomy" id="858893"/>
    <lineage>
        <taxon>Eukaryota</taxon>
        <taxon>Fungi</taxon>
        <taxon>Dikarya</taxon>
        <taxon>Ascomycota</taxon>
        <taxon>Pezizomycotina</taxon>
        <taxon>Eurotiomycetes</taxon>
        <taxon>Chaetothyriomycetidae</taxon>
        <taxon>Chaetothyriales</taxon>
        <taxon>Herpotrichiellaceae</taxon>
        <taxon>Exophiala</taxon>
    </lineage>
</organism>
<accession>H6C6P6</accession>
<dbReference type="AlphaFoldDB" id="H6C6P6"/>